<dbReference type="Pfam" id="PF00367">
    <property type="entry name" value="PTS_EIIB"/>
    <property type="match status" value="1"/>
</dbReference>
<evidence type="ECO:0000256" key="3">
    <source>
        <dbReference type="ARBA" id="ARBA00022475"/>
    </source>
</evidence>
<dbReference type="InterPro" id="IPR001127">
    <property type="entry name" value="PTS_EIIA_1_perm"/>
</dbReference>
<evidence type="ECO:0000256" key="10">
    <source>
        <dbReference type="ARBA" id="ARBA00023136"/>
    </source>
</evidence>
<keyword evidence="5" id="KW-0808">Transferase</keyword>
<gene>
    <name evidence="16" type="primary">bglF</name>
    <name evidence="16" type="ORF">ABU178_04020</name>
</gene>
<evidence type="ECO:0000256" key="8">
    <source>
        <dbReference type="ARBA" id="ARBA00022777"/>
    </source>
</evidence>
<feature type="transmembrane region" description="Helical" evidence="12">
    <location>
        <begin position="326"/>
        <end position="346"/>
    </location>
</feature>
<protein>
    <submittedName>
        <fullName evidence="16">PTS beta-glucoside transporter subunit IIABC</fullName>
    </submittedName>
</protein>
<feature type="domain" description="PTS EIIA type-1" evidence="13">
    <location>
        <begin position="500"/>
        <end position="604"/>
    </location>
</feature>
<dbReference type="PANTHER" id="PTHR30175:SF1">
    <property type="entry name" value="PTS SYSTEM ARBUTIN-, CELLOBIOSE-, AND SALICIN-SPECIFIC EIIBC COMPONENT-RELATED"/>
    <property type="match status" value="1"/>
</dbReference>
<dbReference type="PROSITE" id="PS51093">
    <property type="entry name" value="PTS_EIIA_TYPE_1"/>
    <property type="match status" value="1"/>
</dbReference>
<feature type="transmembrane region" description="Helical" evidence="12">
    <location>
        <begin position="429"/>
        <end position="450"/>
    </location>
</feature>
<evidence type="ECO:0000259" key="15">
    <source>
        <dbReference type="PROSITE" id="PS51103"/>
    </source>
</evidence>
<keyword evidence="8" id="KW-0418">Kinase</keyword>
<dbReference type="CDD" id="cd00212">
    <property type="entry name" value="PTS_IIB_glc"/>
    <property type="match status" value="1"/>
</dbReference>
<comment type="subcellular location">
    <subcellularLocation>
        <location evidence="1">Cell membrane</location>
        <topology evidence="1">Multi-pass membrane protein</topology>
    </subcellularLocation>
</comment>
<keyword evidence="4" id="KW-0762">Sugar transport</keyword>
<feature type="transmembrane region" description="Helical" evidence="12">
    <location>
        <begin position="171"/>
        <end position="190"/>
    </location>
</feature>
<feature type="transmembrane region" description="Helical" evidence="12">
    <location>
        <begin position="202"/>
        <end position="227"/>
    </location>
</feature>
<evidence type="ECO:0000256" key="11">
    <source>
        <dbReference type="PROSITE-ProRule" id="PRU00421"/>
    </source>
</evidence>
<evidence type="ECO:0000259" key="14">
    <source>
        <dbReference type="PROSITE" id="PS51098"/>
    </source>
</evidence>
<comment type="caution">
    <text evidence="16">The sequence shown here is derived from an EMBL/GenBank/DDBJ whole genome shotgun (WGS) entry which is preliminary data.</text>
</comment>
<feature type="transmembrane region" description="Helical" evidence="12">
    <location>
        <begin position="358"/>
        <end position="377"/>
    </location>
</feature>
<evidence type="ECO:0000256" key="1">
    <source>
        <dbReference type="ARBA" id="ARBA00004651"/>
    </source>
</evidence>
<feature type="domain" description="PTS EIIB type-1" evidence="14">
    <location>
        <begin position="5"/>
        <end position="87"/>
    </location>
</feature>
<evidence type="ECO:0000313" key="16">
    <source>
        <dbReference type="EMBL" id="MFH8133348.1"/>
    </source>
</evidence>
<dbReference type="Pfam" id="PF02378">
    <property type="entry name" value="PTS_EIIC"/>
    <property type="match status" value="1"/>
</dbReference>
<feature type="transmembrane region" description="Helical" evidence="12">
    <location>
        <begin position="107"/>
        <end position="133"/>
    </location>
</feature>
<keyword evidence="10 12" id="KW-0472">Membrane</keyword>
<accession>A0ABW7PSR5</accession>
<keyword evidence="17" id="KW-1185">Reference proteome</keyword>
<dbReference type="InterPro" id="IPR003352">
    <property type="entry name" value="PTS_EIIC"/>
</dbReference>
<evidence type="ECO:0000313" key="17">
    <source>
        <dbReference type="Proteomes" id="UP001611251"/>
    </source>
</evidence>
<evidence type="ECO:0000256" key="2">
    <source>
        <dbReference type="ARBA" id="ARBA00022448"/>
    </source>
</evidence>
<evidence type="ECO:0000256" key="5">
    <source>
        <dbReference type="ARBA" id="ARBA00022679"/>
    </source>
</evidence>
<evidence type="ECO:0000259" key="13">
    <source>
        <dbReference type="PROSITE" id="PS51093"/>
    </source>
</evidence>
<dbReference type="PROSITE" id="PS01035">
    <property type="entry name" value="PTS_EIIB_TYPE_1_CYS"/>
    <property type="match status" value="1"/>
</dbReference>
<dbReference type="Gene3D" id="2.70.70.10">
    <property type="entry name" value="Glucose Permease (Domain IIA)"/>
    <property type="match status" value="1"/>
</dbReference>
<feature type="domain" description="PTS EIIC type-1" evidence="15">
    <location>
        <begin position="106"/>
        <end position="462"/>
    </location>
</feature>
<dbReference type="InterPro" id="IPR050558">
    <property type="entry name" value="PTS_Sugar-Specific_Components"/>
</dbReference>
<organism evidence="16 17">
    <name type="scientific">Pantoea osteomyelitidis</name>
    <dbReference type="NCBI Taxonomy" id="3230026"/>
    <lineage>
        <taxon>Bacteria</taxon>
        <taxon>Pseudomonadati</taxon>
        <taxon>Pseudomonadota</taxon>
        <taxon>Gammaproteobacteria</taxon>
        <taxon>Enterobacterales</taxon>
        <taxon>Erwiniaceae</taxon>
        <taxon>Pantoea</taxon>
    </lineage>
</organism>
<evidence type="ECO:0000256" key="4">
    <source>
        <dbReference type="ARBA" id="ARBA00022597"/>
    </source>
</evidence>
<dbReference type="PROSITE" id="PS51098">
    <property type="entry name" value="PTS_EIIB_TYPE_1"/>
    <property type="match status" value="1"/>
</dbReference>
<name>A0ABW7PSR5_9GAMM</name>
<dbReference type="Proteomes" id="UP001611251">
    <property type="component" value="Unassembled WGS sequence"/>
</dbReference>
<dbReference type="Pfam" id="PF00358">
    <property type="entry name" value="PTS_EIIA_1"/>
    <property type="match status" value="1"/>
</dbReference>
<dbReference type="PROSITE" id="PS51103">
    <property type="entry name" value="PTS_EIIC_TYPE_1"/>
    <property type="match status" value="1"/>
</dbReference>
<dbReference type="PANTHER" id="PTHR30175">
    <property type="entry name" value="PHOSPHOTRANSFERASE SYSTEM TRANSPORT PROTEIN"/>
    <property type="match status" value="1"/>
</dbReference>
<keyword evidence="3" id="KW-1003">Cell membrane</keyword>
<dbReference type="RefSeq" id="WP_397212209.1">
    <property type="nucleotide sequence ID" value="NZ_JBGFSN010000003.1"/>
</dbReference>
<dbReference type="NCBIfam" id="TIGR01995">
    <property type="entry name" value="PTS-II-ABC-beta"/>
    <property type="match status" value="1"/>
</dbReference>
<dbReference type="NCBIfam" id="TIGR00830">
    <property type="entry name" value="PTBA"/>
    <property type="match status" value="1"/>
</dbReference>
<dbReference type="InterPro" id="IPR011297">
    <property type="entry name" value="PTS_IIABC_b_glu"/>
</dbReference>
<dbReference type="Gene3D" id="3.30.1360.60">
    <property type="entry name" value="Glucose permease domain IIB"/>
    <property type="match status" value="1"/>
</dbReference>
<evidence type="ECO:0000256" key="12">
    <source>
        <dbReference type="SAM" id="Phobius"/>
    </source>
</evidence>
<reference evidence="16 17" key="1">
    <citation type="submission" date="2024-08" db="EMBL/GenBank/DDBJ databases">
        <title>Pantoea ronii - a newly identified human opportunistic pathogen.</title>
        <authorList>
            <person name="Keidar-Friedman D."/>
            <person name="Sorek N."/>
            <person name="Leshin-Carmel D."/>
            <person name="Tsur A."/>
            <person name="Amsalem M."/>
            <person name="Tolkach D."/>
            <person name="Brosh-Nissimov T."/>
        </authorList>
    </citation>
    <scope>NUCLEOTIDE SEQUENCE [LARGE SCALE GENOMIC DNA]</scope>
    <source>
        <strain evidence="16 17">AA23256</strain>
    </source>
</reference>
<feature type="transmembrane region" description="Helical" evidence="12">
    <location>
        <begin position="282"/>
        <end position="306"/>
    </location>
</feature>
<dbReference type="EMBL" id="JBGFSN010000003">
    <property type="protein sequence ID" value="MFH8133348.1"/>
    <property type="molecule type" value="Genomic_DNA"/>
</dbReference>
<dbReference type="InterPro" id="IPR001996">
    <property type="entry name" value="PTS_IIB_1"/>
</dbReference>
<dbReference type="SUPFAM" id="SSF55604">
    <property type="entry name" value="Glucose permease domain IIB"/>
    <property type="match status" value="1"/>
</dbReference>
<keyword evidence="6" id="KW-0598">Phosphotransferase system</keyword>
<evidence type="ECO:0000256" key="6">
    <source>
        <dbReference type="ARBA" id="ARBA00022683"/>
    </source>
</evidence>
<dbReference type="InterPro" id="IPR018113">
    <property type="entry name" value="PTrfase_EIIB_Cys"/>
</dbReference>
<feature type="active site" description="Phosphocysteine intermediate; for EIIB activity" evidence="11">
    <location>
        <position position="27"/>
    </location>
</feature>
<keyword evidence="7 12" id="KW-0812">Transmembrane</keyword>
<dbReference type="NCBIfam" id="NF007335">
    <property type="entry name" value="PRK09824.1"/>
    <property type="match status" value="1"/>
</dbReference>
<evidence type="ECO:0000256" key="9">
    <source>
        <dbReference type="ARBA" id="ARBA00022989"/>
    </source>
</evidence>
<proteinExistence type="predicted"/>
<feature type="transmembrane region" description="Helical" evidence="12">
    <location>
        <begin position="247"/>
        <end position="270"/>
    </location>
</feature>
<feature type="transmembrane region" description="Helical" evidence="12">
    <location>
        <begin position="383"/>
        <end position="401"/>
    </location>
</feature>
<evidence type="ECO:0000256" key="7">
    <source>
        <dbReference type="ARBA" id="ARBA00022692"/>
    </source>
</evidence>
<keyword evidence="9 12" id="KW-1133">Transmembrane helix</keyword>
<dbReference type="InterPro" id="IPR011055">
    <property type="entry name" value="Dup_hybrid_motif"/>
</dbReference>
<dbReference type="SUPFAM" id="SSF51261">
    <property type="entry name" value="Duplicated hybrid motif"/>
    <property type="match status" value="1"/>
</dbReference>
<keyword evidence="2" id="KW-0813">Transport</keyword>
<sequence length="631" mass="66804">MAGYQQLAEAIVSGIGGKENVIDVLHCATRLRFTLKDCAQADAGRLKKLEGIIMVVEAGGQFQVVIGNHVHDVYLTLLQILGLQEESLGGANTGKVKNNLLARFIDLVSAIFTPFLGIMAASGILKGFLALALVCGWTTRSSGTYLVWFAASDALFFFFPLVLGYTAGKKFGGSPFLTMAAGGALIHPLIRTASENASQATSTFFSLPLTFMDYSTTVIPIIFAAWICCWLERRLNSIMPQAIKNFVTPLFCLMVTVPLTFLLIGPLAIWGSQQLANGFQIIYDYAPLLAGLFLGSVWQGCVIFGLHWGLVPLMINNLSVLGYDTMAPLLLAAVMGQIGAVLGVLLRTRDAKQKMLAGSAALAGLFGITEPAIYGITLPLRRPFFFGCLAGGIGGAVTGYFHSRIWSFGLVSIFSVAQIIPPHGLDSTVIGAITGSIVALLLACLLTFFAGGIKRRMHEDETASASRQEMEKEPVADVVAAHTILAPLSGSLLPLERVPDPTFASGLLGMGTAILPATGTVVAPFSGEVATLVDTHHAIGLRSDEGVELLIHVGIDTVKLNGEHFTALVKPGDRVMSGDPLLTFNLQAISAAGFDLTTPIIICNSEAWASVCVATSAPTLTSGTPLLIVNH</sequence>
<dbReference type="InterPro" id="IPR036878">
    <property type="entry name" value="Glu_permease_IIB"/>
</dbReference>
<dbReference type="PROSITE" id="PS00371">
    <property type="entry name" value="PTS_EIIA_TYPE_1_HIS"/>
    <property type="match status" value="1"/>
</dbReference>
<dbReference type="InterPro" id="IPR013013">
    <property type="entry name" value="PTS_EIIC_1"/>
</dbReference>
<feature type="transmembrane region" description="Helical" evidence="12">
    <location>
        <begin position="145"/>
        <end position="165"/>
    </location>
</feature>